<feature type="transmembrane region" description="Helical" evidence="8">
    <location>
        <begin position="559"/>
        <end position="583"/>
    </location>
</feature>
<dbReference type="GO" id="GO:0090374">
    <property type="term" value="P:oligopeptide export from mitochondrion"/>
    <property type="evidence" value="ECO:0007669"/>
    <property type="project" value="TreeGrafter"/>
</dbReference>
<proteinExistence type="predicted"/>
<feature type="transmembrane region" description="Helical" evidence="8">
    <location>
        <begin position="242"/>
        <end position="264"/>
    </location>
</feature>
<evidence type="ECO:0000256" key="7">
    <source>
        <dbReference type="ARBA" id="ARBA00023136"/>
    </source>
</evidence>
<dbReference type="PANTHER" id="PTHR43394:SF18">
    <property type="entry name" value="ABC TRANSPORTER B FAMILY MEMBER 11-LIKE"/>
    <property type="match status" value="1"/>
</dbReference>
<evidence type="ECO:0000313" key="12">
    <source>
        <dbReference type="Proteomes" id="UP000663760"/>
    </source>
</evidence>
<dbReference type="AlphaFoldDB" id="A0A7I8L7J0"/>
<accession>A0A7I8L7J0</accession>
<dbReference type="InterPro" id="IPR003593">
    <property type="entry name" value="AAA+_ATPase"/>
</dbReference>
<dbReference type="InterPro" id="IPR011527">
    <property type="entry name" value="ABC1_TM_dom"/>
</dbReference>
<dbReference type="GO" id="GO:0016887">
    <property type="term" value="F:ATP hydrolysis activity"/>
    <property type="evidence" value="ECO:0007669"/>
    <property type="project" value="InterPro"/>
</dbReference>
<feature type="transmembrane region" description="Helical" evidence="8">
    <location>
        <begin position="199"/>
        <end position="222"/>
    </location>
</feature>
<gene>
    <name evidence="11" type="ORF">SI8410_12016400</name>
</gene>
<evidence type="ECO:0000256" key="3">
    <source>
        <dbReference type="ARBA" id="ARBA00022692"/>
    </source>
</evidence>
<dbReference type="GO" id="GO:0005524">
    <property type="term" value="F:ATP binding"/>
    <property type="evidence" value="ECO:0007669"/>
    <property type="project" value="UniProtKB-KW"/>
</dbReference>
<dbReference type="Proteomes" id="UP000663760">
    <property type="component" value="Chromosome 12"/>
</dbReference>
<dbReference type="CDD" id="cd18577">
    <property type="entry name" value="ABC_6TM_Pgp_ABCB1_D1_like"/>
    <property type="match status" value="1"/>
</dbReference>
<keyword evidence="3 8" id="KW-0812">Transmembrane</keyword>
<dbReference type="GO" id="GO:0015421">
    <property type="term" value="F:ABC-type oligopeptide transporter activity"/>
    <property type="evidence" value="ECO:0007669"/>
    <property type="project" value="TreeGrafter"/>
</dbReference>
<dbReference type="PANTHER" id="PTHR43394">
    <property type="entry name" value="ATP-DEPENDENT PERMEASE MDL1, MITOCHONDRIAL"/>
    <property type="match status" value="1"/>
</dbReference>
<dbReference type="Pfam" id="PF00664">
    <property type="entry name" value="ABC_membrane"/>
    <property type="match status" value="3"/>
</dbReference>
<protein>
    <submittedName>
        <fullName evidence="11">Uncharacterized protein</fullName>
    </submittedName>
</protein>
<dbReference type="SMART" id="SM00382">
    <property type="entry name" value="AAA"/>
    <property type="match status" value="2"/>
</dbReference>
<dbReference type="InterPro" id="IPR003439">
    <property type="entry name" value="ABC_transporter-like_ATP-bd"/>
</dbReference>
<comment type="subcellular location">
    <subcellularLocation>
        <location evidence="1">Membrane</location>
        <topology evidence="1">Multi-pass membrane protein</topology>
    </subcellularLocation>
</comment>
<keyword evidence="5" id="KW-0067">ATP-binding</keyword>
<dbReference type="InterPro" id="IPR027417">
    <property type="entry name" value="P-loop_NTPase"/>
</dbReference>
<feature type="domain" description="ABC transmembrane type-1" evidence="10">
    <location>
        <begin position="563"/>
        <end position="781"/>
    </location>
</feature>
<sequence>MSLVSFLIGRMADAFGEAADIHEVIRRVSKVSLHFVYLAIDAGIESFLHVTCWMVTGERQAARIRNLYLKSILRLLPQETCTGEVMGRMSGDTVVIQDAMREKGEFMVSKFIHLVSTFIGGFVTAFARPGSSPSSCCPPSPLFVAGAAMSTLFVRMTSRGQTAYAETSVIVASFTGDNLALEKYAKSFRASYKASCQETLAAAAGIGTVLGIIIFGFALGIWYGSRLILDKGYSGGDVLSVILSILFASLSLGQTSPCISAFAAGKAAGFKMFETIERKPEIDLRDPHFSYPARPEEPVFTGLSLVIPTGTATALVGQSGSGKSTEPALFAASIRDNIAYGNDGATVEEVRAASELANATKFLDKIPQGSAGRSCPGGEKQRVAIARAILKNPCILLPDEATSALDAESEHIVEEALDRVMKDRTTVIVAHLLSTVRNARNIAVVQRGRISDGGRRLCAGSHEELLRDPEGAYCQLIHLQEAAKQESQIRRSINPGSSMGNSSRHSSVAFVMSAEIGIYDDEVAPGMEESPAELEGELSWAAREPPSVSRLAAMNKPEIPVLLLGAVTAAVGGVIMPVFGLVLYRTTETLYKPAAELKKGTRFFALISLHSGYYFFAVAGARLVKRIRMRTFEKVLNMEMAWFDEPANSTFRSLVGDALAMVVQNFAAMLAALPHRPCLLPLIGLNGWVQMKFIKGFGADARMMYEEASQVADDALGSIRTVASFSAEDKVMELYKNKSEGPVNAGWQDLISGIGFGISFFCSSTSYVFVALVLAGIGLSQSSGMAPDSSKARSAIASVFAILDRKPKIEPSDLSGKTPEVKGKIPFRHVSVRYPMRPEVQIFQDLCLIIHAGKTVALVGESGCGKSTAIALLHRFYDPDLGQIMLDGEDIWSFQLRWLRWLWRQMGLVSQEPVLFNDSIRANIAYCKDGGASEAEIVAAAEAANAHKLISSLQQVAGNQPVEGGQKQRVAIARAIVKDPRIVLLDAATSALDAESERVVQDALDRLIVNRTTVIVAHRLSTIKGADLIAIVKNGA</sequence>
<dbReference type="InterPro" id="IPR039421">
    <property type="entry name" value="Type_1_exporter"/>
</dbReference>
<feature type="domain" description="ABC transmembrane type-1" evidence="10">
    <location>
        <begin position="1"/>
        <end position="264"/>
    </location>
</feature>
<dbReference type="OrthoDB" id="6500128at2759"/>
<dbReference type="GO" id="GO:0005743">
    <property type="term" value="C:mitochondrial inner membrane"/>
    <property type="evidence" value="ECO:0007669"/>
    <property type="project" value="TreeGrafter"/>
</dbReference>
<dbReference type="Pfam" id="PF00005">
    <property type="entry name" value="ABC_tran"/>
    <property type="match status" value="2"/>
</dbReference>
<feature type="domain" description="ABC transporter" evidence="9">
    <location>
        <begin position="282"/>
        <end position="472"/>
    </location>
</feature>
<evidence type="ECO:0000256" key="8">
    <source>
        <dbReference type="SAM" id="Phobius"/>
    </source>
</evidence>
<keyword evidence="6 8" id="KW-1133">Transmembrane helix</keyword>
<dbReference type="CDD" id="cd18578">
    <property type="entry name" value="ABC_6TM_Pgp_ABCB1_D2_like"/>
    <property type="match status" value="1"/>
</dbReference>
<dbReference type="Gene3D" id="3.40.50.300">
    <property type="entry name" value="P-loop containing nucleotide triphosphate hydrolases"/>
    <property type="match status" value="2"/>
</dbReference>
<evidence type="ECO:0000259" key="9">
    <source>
        <dbReference type="PROSITE" id="PS50893"/>
    </source>
</evidence>
<keyword evidence="12" id="KW-1185">Reference proteome</keyword>
<dbReference type="PROSITE" id="PS50893">
    <property type="entry name" value="ABC_TRANSPORTER_2"/>
    <property type="match status" value="2"/>
</dbReference>
<feature type="transmembrane region" description="Helical" evidence="8">
    <location>
        <begin position="603"/>
        <end position="624"/>
    </location>
</feature>
<evidence type="ECO:0000256" key="1">
    <source>
        <dbReference type="ARBA" id="ARBA00004141"/>
    </source>
</evidence>
<keyword evidence="2" id="KW-0813">Transport</keyword>
<dbReference type="EMBL" id="LR746275">
    <property type="protein sequence ID" value="CAA7405722.1"/>
    <property type="molecule type" value="Genomic_DNA"/>
</dbReference>
<keyword evidence="4" id="KW-0547">Nucleotide-binding</keyword>
<keyword evidence="7 8" id="KW-0472">Membrane</keyword>
<evidence type="ECO:0000256" key="5">
    <source>
        <dbReference type="ARBA" id="ARBA00022840"/>
    </source>
</evidence>
<dbReference type="FunFam" id="3.40.50.300:FF:000604">
    <property type="entry name" value="ABC transporter B family member 28"/>
    <property type="match status" value="1"/>
</dbReference>
<dbReference type="InterPro" id="IPR036640">
    <property type="entry name" value="ABC1_TM_sf"/>
</dbReference>
<evidence type="ECO:0000256" key="2">
    <source>
        <dbReference type="ARBA" id="ARBA00022448"/>
    </source>
</evidence>
<dbReference type="Gene3D" id="1.20.1560.10">
    <property type="entry name" value="ABC transporter type 1, transmembrane domain"/>
    <property type="match status" value="2"/>
</dbReference>
<dbReference type="PROSITE" id="PS50929">
    <property type="entry name" value="ABC_TM1F"/>
    <property type="match status" value="2"/>
</dbReference>
<evidence type="ECO:0000256" key="6">
    <source>
        <dbReference type="ARBA" id="ARBA00022989"/>
    </source>
</evidence>
<dbReference type="SUPFAM" id="SSF52540">
    <property type="entry name" value="P-loop containing nucleoside triphosphate hydrolases"/>
    <property type="match status" value="2"/>
</dbReference>
<reference evidence="11" key="1">
    <citation type="submission" date="2020-02" db="EMBL/GenBank/DDBJ databases">
        <authorList>
            <person name="Scholz U."/>
            <person name="Mascher M."/>
            <person name="Fiebig A."/>
        </authorList>
    </citation>
    <scope>NUCLEOTIDE SEQUENCE</scope>
</reference>
<name>A0A7I8L7J0_SPIIN</name>
<dbReference type="SUPFAM" id="SSF90123">
    <property type="entry name" value="ABC transporter transmembrane region"/>
    <property type="match status" value="2"/>
</dbReference>
<evidence type="ECO:0000313" key="11">
    <source>
        <dbReference type="EMBL" id="CAA7405722.1"/>
    </source>
</evidence>
<feature type="transmembrane region" description="Helical" evidence="8">
    <location>
        <begin position="754"/>
        <end position="779"/>
    </location>
</feature>
<evidence type="ECO:0000259" key="10">
    <source>
        <dbReference type="PROSITE" id="PS50929"/>
    </source>
</evidence>
<evidence type="ECO:0000256" key="4">
    <source>
        <dbReference type="ARBA" id="ARBA00022741"/>
    </source>
</evidence>
<organism evidence="11 12">
    <name type="scientific">Spirodela intermedia</name>
    <name type="common">Intermediate duckweed</name>
    <dbReference type="NCBI Taxonomy" id="51605"/>
    <lineage>
        <taxon>Eukaryota</taxon>
        <taxon>Viridiplantae</taxon>
        <taxon>Streptophyta</taxon>
        <taxon>Embryophyta</taxon>
        <taxon>Tracheophyta</taxon>
        <taxon>Spermatophyta</taxon>
        <taxon>Magnoliopsida</taxon>
        <taxon>Liliopsida</taxon>
        <taxon>Araceae</taxon>
        <taxon>Lemnoideae</taxon>
        <taxon>Spirodela</taxon>
    </lineage>
</organism>
<feature type="domain" description="ABC transporter" evidence="9">
    <location>
        <begin position="827"/>
        <end position="1036"/>
    </location>
</feature>